<dbReference type="Proteomes" id="UP000050277">
    <property type="component" value="Unassembled WGS sequence"/>
</dbReference>
<sequence length="329" mass="37398">MVIIGQIAHIEASSDIGPRANPTKSAKDRDEYDNLILLCQNCHARLDGQKNTNTVEYIRQLRDDHEVWVRNSLPERGKSTTGWFVILLQGIHPFDLEPTISALIPDFPAGNPKIIKVNPDKENWTSLHDTLREEVELSFALSDPFESRIAVFPLAPISACITLGYHLTNRPRVRLFQYHRDNQSWRWPDIPTPEDSLSIINLPAEVDNNSGELAICFNLSSYITEDCISELGQSFINRINVTLDDPSTGWLQHPDQLIELASKARHTFEKCVSKYPKSYKWHIFYAGPAPGAVAVGQQINPTMCPPVQLYEYVHGRKPRYQPSILLFKE</sequence>
<keyword evidence="3" id="KW-1185">Reference proteome</keyword>
<protein>
    <recommendedName>
        <fullName evidence="1">SMODS-associated and fused to various effectors domain-containing protein</fullName>
    </recommendedName>
</protein>
<dbReference type="NCBIfam" id="NF033611">
    <property type="entry name" value="SAVED"/>
    <property type="match status" value="1"/>
</dbReference>
<dbReference type="AlphaFoldDB" id="A0A0P6YDF2"/>
<proteinExistence type="predicted"/>
<comment type="caution">
    <text evidence="2">The sequence shown here is derived from an EMBL/GenBank/DDBJ whole genome shotgun (WGS) entry which is preliminary data.</text>
</comment>
<accession>A0A0P6YDF2</accession>
<evidence type="ECO:0000259" key="1">
    <source>
        <dbReference type="Pfam" id="PF18145"/>
    </source>
</evidence>
<gene>
    <name evidence="2" type="ORF">SE18_10875</name>
</gene>
<name>A0A0P6YDF2_9CHLR</name>
<organism evidence="2 3">
    <name type="scientific">Herpetosiphon geysericola</name>
    <dbReference type="NCBI Taxonomy" id="70996"/>
    <lineage>
        <taxon>Bacteria</taxon>
        <taxon>Bacillati</taxon>
        <taxon>Chloroflexota</taxon>
        <taxon>Chloroflexia</taxon>
        <taxon>Herpetosiphonales</taxon>
        <taxon>Herpetosiphonaceae</taxon>
        <taxon>Herpetosiphon</taxon>
    </lineage>
</organism>
<dbReference type="EMBL" id="LGKP01000018">
    <property type="protein sequence ID" value="KPL87558.1"/>
    <property type="molecule type" value="Genomic_DNA"/>
</dbReference>
<dbReference type="InterPro" id="IPR040836">
    <property type="entry name" value="SAVED"/>
</dbReference>
<reference evidence="2 3" key="1">
    <citation type="submission" date="2015-07" db="EMBL/GenBank/DDBJ databases">
        <title>Whole genome sequence of Herpetosiphon geysericola DSM 7119.</title>
        <authorList>
            <person name="Hemp J."/>
            <person name="Ward L.M."/>
            <person name="Pace L.A."/>
            <person name="Fischer W.W."/>
        </authorList>
    </citation>
    <scope>NUCLEOTIDE SEQUENCE [LARGE SCALE GENOMIC DNA]</scope>
    <source>
        <strain evidence="2 3">DSM 7119</strain>
    </source>
</reference>
<dbReference type="STRING" id="70996.SE18_10875"/>
<feature type="domain" description="SMODS-associated and fused to various effectors" evidence="1">
    <location>
        <begin position="146"/>
        <end position="324"/>
    </location>
</feature>
<dbReference type="Pfam" id="PF18145">
    <property type="entry name" value="SAVED"/>
    <property type="match status" value="1"/>
</dbReference>
<evidence type="ECO:0000313" key="2">
    <source>
        <dbReference type="EMBL" id="KPL87558.1"/>
    </source>
</evidence>
<evidence type="ECO:0000313" key="3">
    <source>
        <dbReference type="Proteomes" id="UP000050277"/>
    </source>
</evidence>